<proteinExistence type="predicted"/>
<dbReference type="AlphaFoldDB" id="A0A6A5SB36"/>
<feature type="region of interest" description="Disordered" evidence="1">
    <location>
        <begin position="1"/>
        <end position="134"/>
    </location>
</feature>
<protein>
    <submittedName>
        <fullName evidence="2">Uncharacterized protein</fullName>
    </submittedName>
</protein>
<reference evidence="2" key="1">
    <citation type="journal article" date="2020" name="Stud. Mycol.">
        <title>101 Dothideomycetes genomes: a test case for predicting lifestyles and emergence of pathogens.</title>
        <authorList>
            <person name="Haridas S."/>
            <person name="Albert R."/>
            <person name="Binder M."/>
            <person name="Bloem J."/>
            <person name="Labutti K."/>
            <person name="Salamov A."/>
            <person name="Andreopoulos B."/>
            <person name="Baker S."/>
            <person name="Barry K."/>
            <person name="Bills G."/>
            <person name="Bluhm B."/>
            <person name="Cannon C."/>
            <person name="Castanera R."/>
            <person name="Culley D."/>
            <person name="Daum C."/>
            <person name="Ezra D."/>
            <person name="Gonzalez J."/>
            <person name="Henrissat B."/>
            <person name="Kuo A."/>
            <person name="Liang C."/>
            <person name="Lipzen A."/>
            <person name="Lutzoni F."/>
            <person name="Magnuson J."/>
            <person name="Mondo S."/>
            <person name="Nolan M."/>
            <person name="Ohm R."/>
            <person name="Pangilinan J."/>
            <person name="Park H.-J."/>
            <person name="Ramirez L."/>
            <person name="Alfaro M."/>
            <person name="Sun H."/>
            <person name="Tritt A."/>
            <person name="Yoshinaga Y."/>
            <person name="Zwiers L.-H."/>
            <person name="Turgeon B."/>
            <person name="Goodwin S."/>
            <person name="Spatafora J."/>
            <person name="Crous P."/>
            <person name="Grigoriev I."/>
        </authorList>
    </citation>
    <scope>NUCLEOTIDE SEQUENCE</scope>
    <source>
        <strain evidence="2">CBS 161.51</strain>
    </source>
</reference>
<dbReference type="Proteomes" id="UP000800038">
    <property type="component" value="Unassembled WGS sequence"/>
</dbReference>
<evidence type="ECO:0000256" key="1">
    <source>
        <dbReference type="SAM" id="MobiDB-lite"/>
    </source>
</evidence>
<accession>A0A6A5SB36</accession>
<feature type="compositionally biased region" description="Polar residues" evidence="1">
    <location>
        <begin position="206"/>
        <end position="221"/>
    </location>
</feature>
<feature type="region of interest" description="Disordered" evidence="1">
    <location>
        <begin position="205"/>
        <end position="309"/>
    </location>
</feature>
<dbReference type="EMBL" id="ML976248">
    <property type="protein sequence ID" value="KAF1935646.1"/>
    <property type="molecule type" value="Genomic_DNA"/>
</dbReference>
<feature type="compositionally biased region" description="Acidic residues" evidence="1">
    <location>
        <begin position="743"/>
        <end position="753"/>
    </location>
</feature>
<feature type="compositionally biased region" description="Basic and acidic residues" evidence="1">
    <location>
        <begin position="48"/>
        <end position="62"/>
    </location>
</feature>
<feature type="compositionally biased region" description="Basic and acidic residues" evidence="1">
    <location>
        <begin position="248"/>
        <end position="266"/>
    </location>
</feature>
<feature type="compositionally biased region" description="Basic and acidic residues" evidence="1">
    <location>
        <begin position="113"/>
        <end position="134"/>
    </location>
</feature>
<feature type="compositionally biased region" description="Polar residues" evidence="1">
    <location>
        <begin position="71"/>
        <end position="92"/>
    </location>
</feature>
<name>A0A6A5SB36_9PLEO</name>
<dbReference type="OrthoDB" id="3800937at2759"/>
<keyword evidence="3" id="KW-1185">Reference proteome</keyword>
<feature type="compositionally biased region" description="Basic and acidic residues" evidence="1">
    <location>
        <begin position="28"/>
        <end position="40"/>
    </location>
</feature>
<organism evidence="2 3">
    <name type="scientific">Clathrospora elynae</name>
    <dbReference type="NCBI Taxonomy" id="706981"/>
    <lineage>
        <taxon>Eukaryota</taxon>
        <taxon>Fungi</taxon>
        <taxon>Dikarya</taxon>
        <taxon>Ascomycota</taxon>
        <taxon>Pezizomycotina</taxon>
        <taxon>Dothideomycetes</taxon>
        <taxon>Pleosporomycetidae</taxon>
        <taxon>Pleosporales</taxon>
        <taxon>Diademaceae</taxon>
        <taxon>Clathrospora</taxon>
    </lineage>
</organism>
<gene>
    <name evidence="2" type="ORF">EJ02DRAFT_119418</name>
</gene>
<dbReference type="PANTHER" id="PTHR33472:SF28">
    <property type="entry name" value="BROMO AND FHA DOMAIN-CONTAINING PROTEIN DDB_G0267958"/>
    <property type="match status" value="1"/>
</dbReference>
<dbReference type="PANTHER" id="PTHR33472">
    <property type="entry name" value="OS01G0106600 PROTEIN"/>
    <property type="match status" value="1"/>
</dbReference>
<sequence>MGDSKIQGHGPRDQRRNGGRARRGGRGNADRRSRSPERGTFRSGSHHLNRDASKDSRRRERTPLAGRMTRDSTPQDQQASGSPTPTPAGQTGTKRKREGPEVDQKQIKKARTGPREMHPATPQEKRKEPVAQAAVKREVTRLGITKLSEQERRALRAKKFGPAVVAEKDISKKKDGRKATDPVDYVSDTCQKVALKDTHDSPIFKATTTANEAPKVSTESNVPAKRIKEGRAPSPASLPSPSSSNESPPREKRPITKVQDPEEQGHQKQRPSPNRKVASLPKKNGSKPQPEPEPEKTTHSSAANKRAEEMNREIQSYVEDRKPFVELYPENVLDFIDYGVYSVPIMCSSSVQHKHSVVPVDEPSEELRRTLTQDAVALFGRKMIVLRQNAIALSRKKLLTSKDLGRAYVRKSEPTRVIDDCDLYLYEKKIYVATERGLLPAADYLKLIGIPDTQPVRFNGHKPAWMAVVKGKQHYRRVAESIKYPQANKKNLERQGLIELDVTTLVLVYEIGIWDRVNGQDIVMAYGVNIDGEKGWFPYTNTCRTNGGADPPSASTQVAQDPDIIDWATFDYSRLAKQAAEQQAAQAAARQVAAASLAATIATSVAASAVPSTLSPSTTPTPASQALEVASIHLSTSQEEDELSKLSVAGGIMSTSTEVEQTNVAEESLQVSRYGDPQARSKRTAHEKDAVNIEETDRFRNDTINAEDETVTEGGPIAEEEASTEQVASPPKKDVCSKPFVDWEPEDEVDWDF</sequence>
<feature type="compositionally biased region" description="Low complexity" evidence="1">
    <location>
        <begin position="233"/>
        <end position="247"/>
    </location>
</feature>
<feature type="region of interest" description="Disordered" evidence="1">
    <location>
        <begin position="695"/>
        <end position="753"/>
    </location>
</feature>
<evidence type="ECO:0000313" key="3">
    <source>
        <dbReference type="Proteomes" id="UP000800038"/>
    </source>
</evidence>
<evidence type="ECO:0000313" key="2">
    <source>
        <dbReference type="EMBL" id="KAF1935646.1"/>
    </source>
</evidence>